<evidence type="ECO:0008006" key="3">
    <source>
        <dbReference type="Google" id="ProtNLM"/>
    </source>
</evidence>
<sequence>MIALLQRLPGDAAEQLLVEWFDDSFRDHHAAVLRALAERGSKVPGALLERVLASATDMLAVSPRRKVSQRAAEQARRDFEVVLEAVGCLGDPRLAPVVARHLDASPYAAALALGRLGARDHVATLLARLPDVPVKAQCAIVAALELLGDPAAAPGLLEWLRTAPDEVVYEFHHGLGLLVGWEPLLPLYPESLAQASANIRGGWADFELTRPRPAPRLEQVTTSGPHQLRFNVVNGLGVARVRFDPPAPFSSWLRWDVALTIAGRPVYQLGSYCDTCEAHMRLAGWPPERAAVVAGAVRDALAAVPVLSLDWLTAMSPLLTTLRTGHWLAVRGEFDVERVTAPERSWWSRRESYRSAEDPDTVEVGWPWPDTEHFQVREPLSTEPPTFGVLMPTQPLAALDEATVAAYEQAIRAGARPACLLLAWLDRRTLRGECDEQLLIAVVLDGHHKLAAYARCGVPAPAVLLCRLEDTWGPPGERERWLLRALGSR</sequence>
<dbReference type="OrthoDB" id="4191266at2"/>
<dbReference type="Proteomes" id="UP000199400">
    <property type="component" value="Unassembled WGS sequence"/>
</dbReference>
<evidence type="ECO:0000313" key="2">
    <source>
        <dbReference type="Proteomes" id="UP000199400"/>
    </source>
</evidence>
<dbReference type="AlphaFoldDB" id="A0A1I2AEL7"/>
<dbReference type="InterPro" id="IPR011989">
    <property type="entry name" value="ARM-like"/>
</dbReference>
<dbReference type="STRING" id="54.SAMN02745121_04180"/>
<proteinExistence type="predicted"/>
<dbReference type="InterPro" id="IPR016024">
    <property type="entry name" value="ARM-type_fold"/>
</dbReference>
<evidence type="ECO:0000313" key="1">
    <source>
        <dbReference type="EMBL" id="SFE41433.1"/>
    </source>
</evidence>
<protein>
    <recommendedName>
        <fullName evidence="3">HEAT repeat-containing protein</fullName>
    </recommendedName>
</protein>
<dbReference type="Gene3D" id="1.25.10.10">
    <property type="entry name" value="Leucine-rich Repeat Variant"/>
    <property type="match status" value="1"/>
</dbReference>
<accession>A0A1I2AEL7</accession>
<dbReference type="EMBL" id="FOMX01000013">
    <property type="protein sequence ID" value="SFE41433.1"/>
    <property type="molecule type" value="Genomic_DNA"/>
</dbReference>
<dbReference type="RefSeq" id="WP_096327949.1">
    <property type="nucleotide sequence ID" value="NZ_FOMX01000013.1"/>
</dbReference>
<keyword evidence="2" id="KW-1185">Reference proteome</keyword>
<name>A0A1I2AEL7_9BACT</name>
<organism evidence="1 2">
    <name type="scientific">Nannocystis exedens</name>
    <dbReference type="NCBI Taxonomy" id="54"/>
    <lineage>
        <taxon>Bacteria</taxon>
        <taxon>Pseudomonadati</taxon>
        <taxon>Myxococcota</taxon>
        <taxon>Polyangia</taxon>
        <taxon>Nannocystales</taxon>
        <taxon>Nannocystaceae</taxon>
        <taxon>Nannocystis</taxon>
    </lineage>
</organism>
<dbReference type="SUPFAM" id="SSF48371">
    <property type="entry name" value="ARM repeat"/>
    <property type="match status" value="1"/>
</dbReference>
<gene>
    <name evidence="1" type="ORF">SAMN02745121_04180</name>
</gene>
<reference evidence="2" key="1">
    <citation type="submission" date="2016-10" db="EMBL/GenBank/DDBJ databases">
        <authorList>
            <person name="Varghese N."/>
            <person name="Submissions S."/>
        </authorList>
    </citation>
    <scope>NUCLEOTIDE SEQUENCE [LARGE SCALE GENOMIC DNA]</scope>
    <source>
        <strain evidence="2">ATCC 25963</strain>
    </source>
</reference>